<proteinExistence type="predicted"/>
<dbReference type="AlphaFoldDB" id="A0A3S5CH14"/>
<feature type="domain" description="Vps16 C-terminal" evidence="2">
    <location>
        <begin position="94"/>
        <end position="162"/>
    </location>
</feature>
<dbReference type="InterPro" id="IPR006925">
    <property type="entry name" value="Vps16_C"/>
</dbReference>
<dbReference type="PANTHER" id="PTHR12811">
    <property type="entry name" value="VACUOLAR PROTEIN SORTING VPS16"/>
    <property type="match status" value="1"/>
</dbReference>
<protein>
    <recommendedName>
        <fullName evidence="2">Vps16 C-terminal domain-containing protein</fullName>
    </recommendedName>
</protein>
<dbReference type="GO" id="GO:0030897">
    <property type="term" value="C:HOPS complex"/>
    <property type="evidence" value="ECO:0007669"/>
    <property type="project" value="TreeGrafter"/>
</dbReference>
<dbReference type="GO" id="GO:0005768">
    <property type="term" value="C:endosome"/>
    <property type="evidence" value="ECO:0007669"/>
    <property type="project" value="TreeGrafter"/>
</dbReference>
<evidence type="ECO:0000259" key="2">
    <source>
        <dbReference type="Pfam" id="PF04840"/>
    </source>
</evidence>
<dbReference type="GO" id="GO:0016197">
    <property type="term" value="P:endosomal transport"/>
    <property type="evidence" value="ECO:0007669"/>
    <property type="project" value="TreeGrafter"/>
</dbReference>
<evidence type="ECO:0000256" key="1">
    <source>
        <dbReference type="SAM" id="MobiDB-lite"/>
    </source>
</evidence>
<feature type="region of interest" description="Disordered" evidence="1">
    <location>
        <begin position="58"/>
        <end position="78"/>
    </location>
</feature>
<dbReference type="EMBL" id="CAAALY010047268">
    <property type="protein sequence ID" value="VEL20617.1"/>
    <property type="molecule type" value="Genomic_DNA"/>
</dbReference>
<accession>A0A3S5CH14</accession>
<dbReference type="InterPro" id="IPR016534">
    <property type="entry name" value="VPS16"/>
</dbReference>
<name>A0A3S5CH14_9PLAT</name>
<dbReference type="GO" id="GO:0005765">
    <property type="term" value="C:lysosomal membrane"/>
    <property type="evidence" value="ECO:0007669"/>
    <property type="project" value="TreeGrafter"/>
</dbReference>
<reference evidence="3" key="1">
    <citation type="submission" date="2018-11" db="EMBL/GenBank/DDBJ databases">
        <authorList>
            <consortium name="Pathogen Informatics"/>
        </authorList>
    </citation>
    <scope>NUCLEOTIDE SEQUENCE</scope>
</reference>
<dbReference type="GO" id="GO:0006886">
    <property type="term" value="P:intracellular protein transport"/>
    <property type="evidence" value="ECO:0007669"/>
    <property type="project" value="InterPro"/>
</dbReference>
<evidence type="ECO:0000313" key="3">
    <source>
        <dbReference type="EMBL" id="VEL20617.1"/>
    </source>
</evidence>
<comment type="caution">
    <text evidence="3">The sequence shown here is derived from an EMBL/GenBank/DDBJ whole genome shotgun (WGS) entry which is preliminary data.</text>
</comment>
<dbReference type="Pfam" id="PF04840">
    <property type="entry name" value="Vps16_C"/>
    <property type="match status" value="1"/>
</dbReference>
<dbReference type="GO" id="GO:0003779">
    <property type="term" value="F:actin binding"/>
    <property type="evidence" value="ECO:0007669"/>
    <property type="project" value="TreeGrafter"/>
</dbReference>
<evidence type="ECO:0000313" key="4">
    <source>
        <dbReference type="Proteomes" id="UP000784294"/>
    </source>
</evidence>
<keyword evidence="4" id="KW-1185">Reference proteome</keyword>
<dbReference type="PANTHER" id="PTHR12811:SF0">
    <property type="entry name" value="VACUOLAR PROTEIN SORTING-ASSOCIATED PROTEIN 16 HOMOLOG"/>
    <property type="match status" value="1"/>
</dbReference>
<sequence>MLVTASDSLSSPGANPLSLERTHLLAHWACRQPAKEPVPPSRLAEVVARLCSSSANASASASASAGPPDMYSSKGLSTGNNGRPAGSAVWPAGLSFADVAGQAILAGRLQLAEQLVDYEPRAWRQVQLLLRLERFPRSLARAVDSGDPELIALVIFTLKEQVGGRRTSFTYFTC</sequence>
<dbReference type="Proteomes" id="UP000784294">
    <property type="component" value="Unassembled WGS sequence"/>
</dbReference>
<dbReference type="OrthoDB" id="1792at2759"/>
<dbReference type="GO" id="GO:0042144">
    <property type="term" value="P:vacuole fusion, non-autophagic"/>
    <property type="evidence" value="ECO:0007669"/>
    <property type="project" value="TreeGrafter"/>
</dbReference>
<organism evidence="3 4">
    <name type="scientific">Protopolystoma xenopodis</name>
    <dbReference type="NCBI Taxonomy" id="117903"/>
    <lineage>
        <taxon>Eukaryota</taxon>
        <taxon>Metazoa</taxon>
        <taxon>Spiralia</taxon>
        <taxon>Lophotrochozoa</taxon>
        <taxon>Platyhelminthes</taxon>
        <taxon>Monogenea</taxon>
        <taxon>Polyopisthocotylea</taxon>
        <taxon>Polystomatidea</taxon>
        <taxon>Polystomatidae</taxon>
        <taxon>Protopolystoma</taxon>
    </lineage>
</organism>
<gene>
    <name evidence="3" type="ORF">PXEA_LOCUS14057</name>
</gene>